<dbReference type="AlphaFoldDB" id="A0A1W6N3W4"/>
<dbReference type="EC" id="4.2.1.96" evidence="4"/>
<dbReference type="Gene3D" id="3.30.1360.20">
    <property type="entry name" value="Transcriptional coactivator/pterin dehydratase"/>
    <property type="match status" value="1"/>
</dbReference>
<dbReference type="GO" id="GO:0006729">
    <property type="term" value="P:tetrahydrobiopterin biosynthetic process"/>
    <property type="evidence" value="ECO:0007669"/>
    <property type="project" value="InterPro"/>
</dbReference>
<gene>
    <name evidence="5" type="ORF">GQ61_03025</name>
</gene>
<keyword evidence="6" id="KW-1185">Reference proteome</keyword>
<dbReference type="EMBL" id="CP008743">
    <property type="protein sequence ID" value="ARN84466.1"/>
    <property type="molecule type" value="Genomic_DNA"/>
</dbReference>
<evidence type="ECO:0000313" key="5">
    <source>
        <dbReference type="EMBL" id="ARN84466.1"/>
    </source>
</evidence>
<dbReference type="Pfam" id="PF01329">
    <property type="entry name" value="Pterin_4a"/>
    <property type="match status" value="1"/>
</dbReference>
<reference evidence="5 6" key="1">
    <citation type="submission" date="2014-06" db="EMBL/GenBank/DDBJ databases">
        <title>The genome of the endonuclear symbiont Nucleicultrix amoebiphila.</title>
        <authorList>
            <person name="Schulz F."/>
            <person name="Horn M."/>
        </authorList>
    </citation>
    <scope>NUCLEOTIDE SEQUENCE [LARGE SCALE GENOMIC DNA]</scope>
    <source>
        <strain evidence="5 6">FS5</strain>
    </source>
</reference>
<protein>
    <recommendedName>
        <fullName evidence="4">Putative pterin-4-alpha-carbinolamine dehydratase</fullName>
        <shortName evidence="4">PHS</shortName>
        <ecNumber evidence="4">4.2.1.96</ecNumber>
    </recommendedName>
    <alternativeName>
        <fullName evidence="4">4-alpha-hydroxy-tetrahydropterin dehydratase</fullName>
    </alternativeName>
    <alternativeName>
        <fullName evidence="4">Pterin carbinolamine dehydratase</fullName>
        <shortName evidence="4">PCD</shortName>
    </alternativeName>
</protein>
<evidence type="ECO:0000256" key="4">
    <source>
        <dbReference type="HAMAP-Rule" id="MF_00434"/>
    </source>
</evidence>
<dbReference type="CDD" id="cd00913">
    <property type="entry name" value="PCD_DCoH_subfamily_a"/>
    <property type="match status" value="1"/>
</dbReference>
<dbReference type="PANTHER" id="PTHR42805">
    <property type="entry name" value="PTERIN-4-ALPHA-CARBINOLAMINE DEHYDRATASE-RELATED"/>
    <property type="match status" value="1"/>
</dbReference>
<dbReference type="InterPro" id="IPR050376">
    <property type="entry name" value="Pterin-4-alpha-carb_dehyd"/>
</dbReference>
<dbReference type="PANTHER" id="PTHR42805:SF1">
    <property type="entry name" value="PTERIN-4-ALPHA-CARBINOLAMINE DEHYDRATASE-RELATED"/>
    <property type="match status" value="1"/>
</dbReference>
<comment type="similarity">
    <text evidence="2 4">Belongs to the pterin-4-alpha-carbinolamine dehydratase family.</text>
</comment>
<dbReference type="InterPro" id="IPR001533">
    <property type="entry name" value="Pterin_deHydtase"/>
</dbReference>
<dbReference type="Proteomes" id="UP000237351">
    <property type="component" value="Chromosome"/>
</dbReference>
<comment type="catalytic activity">
    <reaction evidence="1 4">
        <text>(4aS,6R)-4a-hydroxy-L-erythro-5,6,7,8-tetrahydrobiopterin = (6R)-L-erythro-6,7-dihydrobiopterin + H2O</text>
        <dbReference type="Rhea" id="RHEA:11920"/>
        <dbReference type="ChEBI" id="CHEBI:15377"/>
        <dbReference type="ChEBI" id="CHEBI:15642"/>
        <dbReference type="ChEBI" id="CHEBI:43120"/>
        <dbReference type="EC" id="4.2.1.96"/>
    </reaction>
</comment>
<evidence type="ECO:0000313" key="6">
    <source>
        <dbReference type="Proteomes" id="UP000237351"/>
    </source>
</evidence>
<evidence type="ECO:0000256" key="3">
    <source>
        <dbReference type="ARBA" id="ARBA00023239"/>
    </source>
</evidence>
<evidence type="ECO:0000256" key="1">
    <source>
        <dbReference type="ARBA" id="ARBA00001554"/>
    </source>
</evidence>
<organism evidence="5 6">
    <name type="scientific">Candidatus Nucleicultrix amoebiphila FS5</name>
    <dbReference type="NCBI Taxonomy" id="1414854"/>
    <lineage>
        <taxon>Bacteria</taxon>
        <taxon>Pseudomonadati</taxon>
        <taxon>Pseudomonadota</taxon>
        <taxon>Alphaproteobacteria</taxon>
        <taxon>Holosporales</taxon>
        <taxon>Candidatus Nucleicultricaceae</taxon>
        <taxon>Candidatus Nucleicultrix</taxon>
    </lineage>
</organism>
<dbReference type="GO" id="GO:0008124">
    <property type="term" value="F:4-alpha-hydroxytetrahydrobiopterin dehydratase activity"/>
    <property type="evidence" value="ECO:0007669"/>
    <property type="project" value="UniProtKB-UniRule"/>
</dbReference>
<accession>A0A1W6N3W4</accession>
<dbReference type="SUPFAM" id="SSF55248">
    <property type="entry name" value="PCD-like"/>
    <property type="match status" value="1"/>
</dbReference>
<dbReference type="InterPro" id="IPR036428">
    <property type="entry name" value="PCD_sf"/>
</dbReference>
<sequence length="112" mass="12805">MSVSQLGQEKCQVCEGYINPLGLDDIKHYMTEIDSEWQVNEKGHLVRQYKFKNFKEALDFANKIGKLAEEEGHHPNLIVGWGRCTIELWSHNIKGLSKNDFILSSKIDALGE</sequence>
<keyword evidence="3 4" id="KW-0456">Lyase</keyword>
<dbReference type="RefSeq" id="WP_085783863.1">
    <property type="nucleotide sequence ID" value="NZ_CP008743.1"/>
</dbReference>
<evidence type="ECO:0000256" key="2">
    <source>
        <dbReference type="ARBA" id="ARBA00006472"/>
    </source>
</evidence>
<dbReference type="OrthoDB" id="9794987at2"/>
<name>A0A1W6N3W4_9PROT</name>
<dbReference type="KEGG" id="naf:GQ61_03025"/>
<dbReference type="HAMAP" id="MF_00434">
    <property type="entry name" value="Pterin_4_alpha"/>
    <property type="match status" value="1"/>
</dbReference>
<dbReference type="STRING" id="1414854.GQ61_03025"/>
<proteinExistence type="inferred from homology"/>